<dbReference type="RefSeq" id="WP_106194902.1">
    <property type="nucleotide sequence ID" value="NZ_PVTF01000017.1"/>
</dbReference>
<comment type="similarity">
    <text evidence="1">Belongs to the carbohydrate kinase PfkB family.</text>
</comment>
<organism evidence="7 8">
    <name type="scientific">Umezawaea tangerina</name>
    <dbReference type="NCBI Taxonomy" id="84725"/>
    <lineage>
        <taxon>Bacteria</taxon>
        <taxon>Bacillati</taxon>
        <taxon>Actinomycetota</taxon>
        <taxon>Actinomycetes</taxon>
        <taxon>Pseudonocardiales</taxon>
        <taxon>Pseudonocardiaceae</taxon>
        <taxon>Umezawaea</taxon>
    </lineage>
</organism>
<dbReference type="SUPFAM" id="SSF53613">
    <property type="entry name" value="Ribokinase-like"/>
    <property type="match status" value="1"/>
</dbReference>
<proteinExistence type="inferred from homology"/>
<feature type="domain" description="Carbohydrate kinase PfkB" evidence="6">
    <location>
        <begin position="5"/>
        <end position="292"/>
    </location>
</feature>
<dbReference type="PANTHER" id="PTHR43085">
    <property type="entry name" value="HEXOKINASE FAMILY MEMBER"/>
    <property type="match status" value="1"/>
</dbReference>
<dbReference type="GO" id="GO:0005524">
    <property type="term" value="F:ATP binding"/>
    <property type="evidence" value="ECO:0007669"/>
    <property type="project" value="UniProtKB-KW"/>
</dbReference>
<keyword evidence="4 7" id="KW-0418">Kinase</keyword>
<evidence type="ECO:0000256" key="5">
    <source>
        <dbReference type="ARBA" id="ARBA00022840"/>
    </source>
</evidence>
<dbReference type="Pfam" id="PF00294">
    <property type="entry name" value="PfkB"/>
    <property type="match status" value="1"/>
</dbReference>
<dbReference type="AlphaFoldDB" id="A0A2T0SLE2"/>
<dbReference type="EMBL" id="PVTF01000017">
    <property type="protein sequence ID" value="PRY34228.1"/>
    <property type="molecule type" value="Genomic_DNA"/>
</dbReference>
<gene>
    <name evidence="7" type="ORF">CLV43_1171</name>
</gene>
<dbReference type="OrthoDB" id="9808601at2"/>
<accession>A0A2T0SLE2</accession>
<dbReference type="Gene3D" id="3.40.1190.20">
    <property type="match status" value="1"/>
</dbReference>
<dbReference type="InterPro" id="IPR002173">
    <property type="entry name" value="Carboh/pur_kinase_PfkB_CS"/>
</dbReference>
<protein>
    <submittedName>
        <fullName evidence="7">2-dehydro-3-deoxygluconokinase</fullName>
    </submittedName>
</protein>
<evidence type="ECO:0000256" key="2">
    <source>
        <dbReference type="ARBA" id="ARBA00022679"/>
    </source>
</evidence>
<evidence type="ECO:0000259" key="6">
    <source>
        <dbReference type="Pfam" id="PF00294"/>
    </source>
</evidence>
<comment type="caution">
    <text evidence="7">The sequence shown here is derived from an EMBL/GenBank/DDBJ whole genome shotgun (WGS) entry which is preliminary data.</text>
</comment>
<evidence type="ECO:0000256" key="4">
    <source>
        <dbReference type="ARBA" id="ARBA00022777"/>
    </source>
</evidence>
<keyword evidence="2" id="KW-0808">Transferase</keyword>
<evidence type="ECO:0000256" key="3">
    <source>
        <dbReference type="ARBA" id="ARBA00022741"/>
    </source>
</evidence>
<evidence type="ECO:0000313" key="7">
    <source>
        <dbReference type="EMBL" id="PRY34228.1"/>
    </source>
</evidence>
<dbReference type="PROSITE" id="PS00584">
    <property type="entry name" value="PFKB_KINASES_2"/>
    <property type="match status" value="1"/>
</dbReference>
<sequence length="305" mass="31958">MTVDVLAFGETMAVLRATAPGPLRLARTMELGMAGAESTVAIGLSRLGHRAGWVGRVGDDELGSLVAERLRAERVDAVVVRDPDAPTGLLLREQRTVDQARVAYYRTASAGSRLRPEDLRGPLRAGARVLLFTGITPALSDTALDATRTAVDHAAAHGWTVCLDVNHRTKLWTSREASDALTPLAAKATVVFGDEAELDLVGGARALLDKGVREVVTKRGADGAETTTAGGRWSAPARPTGLADVIGAGDAFVAGYLSALLDDLDQPARLERATTVAAFAVGTTGDWEGLPTRAELPQYGSGTAR</sequence>
<dbReference type="InterPro" id="IPR011611">
    <property type="entry name" value="PfkB_dom"/>
</dbReference>
<reference evidence="7 8" key="1">
    <citation type="submission" date="2018-03" db="EMBL/GenBank/DDBJ databases">
        <title>Genomic Encyclopedia of Archaeal and Bacterial Type Strains, Phase II (KMG-II): from individual species to whole genera.</title>
        <authorList>
            <person name="Goeker M."/>
        </authorList>
    </citation>
    <scope>NUCLEOTIDE SEQUENCE [LARGE SCALE GENOMIC DNA]</scope>
    <source>
        <strain evidence="7 8">DSM 44720</strain>
    </source>
</reference>
<keyword evidence="3" id="KW-0547">Nucleotide-binding</keyword>
<name>A0A2T0SLE2_9PSEU</name>
<dbReference type="PANTHER" id="PTHR43085:SF1">
    <property type="entry name" value="PSEUDOURIDINE KINASE-RELATED"/>
    <property type="match status" value="1"/>
</dbReference>
<keyword evidence="8" id="KW-1185">Reference proteome</keyword>
<dbReference type="CDD" id="cd01166">
    <property type="entry name" value="KdgK"/>
    <property type="match status" value="1"/>
</dbReference>
<dbReference type="Proteomes" id="UP000239494">
    <property type="component" value="Unassembled WGS sequence"/>
</dbReference>
<dbReference type="InterPro" id="IPR029056">
    <property type="entry name" value="Ribokinase-like"/>
</dbReference>
<evidence type="ECO:0000313" key="8">
    <source>
        <dbReference type="Proteomes" id="UP000239494"/>
    </source>
</evidence>
<dbReference type="InterPro" id="IPR050306">
    <property type="entry name" value="PfkB_Carbo_kinase"/>
</dbReference>
<keyword evidence="5" id="KW-0067">ATP-binding</keyword>
<evidence type="ECO:0000256" key="1">
    <source>
        <dbReference type="ARBA" id="ARBA00010688"/>
    </source>
</evidence>
<dbReference type="GO" id="GO:0016301">
    <property type="term" value="F:kinase activity"/>
    <property type="evidence" value="ECO:0007669"/>
    <property type="project" value="UniProtKB-KW"/>
</dbReference>